<sequence>MPSLDLDVGAGLRVSPLSDDSRDACSRNLPRIIECAVLSLCSLRIAPCAKAEVFLRWNVMPLWSMPMLESYRSWGGWWICYSGGSVVEFPCWLKSMLVYEVGVMQLHFASCWWNTRGASRMLLRVLQGAILDVGAIYRTSCADLKVFVAAAAFRWRWARCDATTSLSASETLPPGQVGKWSLFLAMGSCKEKFLCAFGCP</sequence>
<keyword evidence="2" id="KW-1185">Reference proteome</keyword>
<dbReference type="Proteomes" id="UP001279734">
    <property type="component" value="Unassembled WGS sequence"/>
</dbReference>
<name>A0AAD3T1S7_NEPGR</name>
<accession>A0AAD3T1S7</accession>
<reference evidence="1" key="1">
    <citation type="submission" date="2023-05" db="EMBL/GenBank/DDBJ databases">
        <title>Nepenthes gracilis genome sequencing.</title>
        <authorList>
            <person name="Fukushima K."/>
        </authorList>
    </citation>
    <scope>NUCLEOTIDE SEQUENCE</scope>
    <source>
        <strain evidence="1">SING2019-196</strain>
    </source>
</reference>
<dbReference type="AlphaFoldDB" id="A0AAD3T1S7"/>
<evidence type="ECO:0000313" key="2">
    <source>
        <dbReference type="Proteomes" id="UP001279734"/>
    </source>
</evidence>
<dbReference type="EMBL" id="BSYO01000022">
    <property type="protein sequence ID" value="GMH21144.1"/>
    <property type="molecule type" value="Genomic_DNA"/>
</dbReference>
<comment type="caution">
    <text evidence="1">The sequence shown here is derived from an EMBL/GenBank/DDBJ whole genome shotgun (WGS) entry which is preliminary data.</text>
</comment>
<evidence type="ECO:0000313" key="1">
    <source>
        <dbReference type="EMBL" id="GMH21144.1"/>
    </source>
</evidence>
<protein>
    <submittedName>
        <fullName evidence="1">Uncharacterized protein</fullName>
    </submittedName>
</protein>
<gene>
    <name evidence="1" type="ORF">Nepgr_022986</name>
</gene>
<organism evidence="1 2">
    <name type="scientific">Nepenthes gracilis</name>
    <name type="common">Slender pitcher plant</name>
    <dbReference type="NCBI Taxonomy" id="150966"/>
    <lineage>
        <taxon>Eukaryota</taxon>
        <taxon>Viridiplantae</taxon>
        <taxon>Streptophyta</taxon>
        <taxon>Embryophyta</taxon>
        <taxon>Tracheophyta</taxon>
        <taxon>Spermatophyta</taxon>
        <taxon>Magnoliopsida</taxon>
        <taxon>eudicotyledons</taxon>
        <taxon>Gunneridae</taxon>
        <taxon>Pentapetalae</taxon>
        <taxon>Caryophyllales</taxon>
        <taxon>Nepenthaceae</taxon>
        <taxon>Nepenthes</taxon>
    </lineage>
</organism>
<proteinExistence type="predicted"/>